<feature type="transmembrane region" description="Helical" evidence="6">
    <location>
        <begin position="296"/>
        <end position="313"/>
    </location>
</feature>
<evidence type="ECO:0000259" key="7">
    <source>
        <dbReference type="Pfam" id="PF00892"/>
    </source>
</evidence>
<reference evidence="8 9" key="1">
    <citation type="submission" date="2018-05" db="EMBL/GenBank/DDBJ databases">
        <title>Zavarzinia sp. HR-AS.</title>
        <authorList>
            <person name="Lee Y."/>
            <person name="Jeon C.O."/>
        </authorList>
    </citation>
    <scope>NUCLEOTIDE SEQUENCE [LARGE SCALE GENOMIC DNA]</scope>
    <source>
        <strain evidence="8 9">HR-AS</strain>
    </source>
</reference>
<evidence type="ECO:0000313" key="8">
    <source>
        <dbReference type="EMBL" id="PWR18591.1"/>
    </source>
</evidence>
<feature type="transmembrane region" description="Helical" evidence="6">
    <location>
        <begin position="34"/>
        <end position="55"/>
    </location>
</feature>
<dbReference type="InterPro" id="IPR000620">
    <property type="entry name" value="EamA_dom"/>
</dbReference>
<accession>A0A317DVM9</accession>
<dbReference type="OrthoDB" id="7274881at2"/>
<feature type="transmembrane region" description="Helical" evidence="6">
    <location>
        <begin position="175"/>
        <end position="195"/>
    </location>
</feature>
<gene>
    <name evidence="8" type="ORF">DKG74_18360</name>
</gene>
<comment type="subcellular location">
    <subcellularLocation>
        <location evidence="1">Membrane</location>
        <topology evidence="1">Multi-pass membrane protein</topology>
    </subcellularLocation>
</comment>
<evidence type="ECO:0000256" key="2">
    <source>
        <dbReference type="ARBA" id="ARBA00007362"/>
    </source>
</evidence>
<feature type="transmembrane region" description="Helical" evidence="6">
    <location>
        <begin position="93"/>
        <end position="112"/>
    </location>
</feature>
<name>A0A317DVM9_9PROT</name>
<dbReference type="InterPro" id="IPR050638">
    <property type="entry name" value="AA-Vitamin_Transporters"/>
</dbReference>
<dbReference type="SUPFAM" id="SSF103481">
    <property type="entry name" value="Multidrug resistance efflux transporter EmrE"/>
    <property type="match status" value="2"/>
</dbReference>
<proteinExistence type="inferred from homology"/>
<dbReference type="PANTHER" id="PTHR32322:SF2">
    <property type="entry name" value="EAMA DOMAIN-CONTAINING PROTEIN"/>
    <property type="match status" value="1"/>
</dbReference>
<evidence type="ECO:0000256" key="5">
    <source>
        <dbReference type="ARBA" id="ARBA00023136"/>
    </source>
</evidence>
<feature type="transmembrane region" description="Helical" evidence="6">
    <location>
        <begin position="207"/>
        <end position="226"/>
    </location>
</feature>
<feature type="transmembrane region" description="Helical" evidence="6">
    <location>
        <begin position="238"/>
        <end position="259"/>
    </location>
</feature>
<feature type="domain" description="EamA" evidence="7">
    <location>
        <begin position="178"/>
        <end position="313"/>
    </location>
</feature>
<protein>
    <submittedName>
        <fullName evidence="8">EamA/RhaT family transporter</fullName>
    </submittedName>
</protein>
<dbReference type="GO" id="GO:0016020">
    <property type="term" value="C:membrane"/>
    <property type="evidence" value="ECO:0007669"/>
    <property type="project" value="UniProtKB-SubCell"/>
</dbReference>
<evidence type="ECO:0000256" key="6">
    <source>
        <dbReference type="SAM" id="Phobius"/>
    </source>
</evidence>
<sequence length="321" mass="33149">MDKTEARVPRSRSAAVVQQSLRHTLRKSGPAGELLLLGLFCLIWSSAFAPAKIALVDCPPLLLLATRFLAAGLLCLALGRWRGEGAWPDGRALATLILLGLLNNAIYLGLSWSGMQTVSSGFTAVLISANPLLTAAIAGPVLGERMTLAKAGGLLLGLVGVTLVVRSRLGGGMEAGPGTLLVAGGLISLVAGTIAYKRLAPQGVGPWTGNGFQLLAGGLALMPVALTVEDAGSVRLTLPLVLTYLWMVLGVSVGGYFLWFRILARRSATAASSLHFLMPPLGLGFGWLIAGESVPAGDLIGILPIAAGIALVTRPGRRALP</sequence>
<comment type="caution">
    <text evidence="8">The sequence shown here is derived from an EMBL/GenBank/DDBJ whole genome shotgun (WGS) entry which is preliminary data.</text>
</comment>
<feature type="transmembrane region" description="Helical" evidence="6">
    <location>
        <begin position="61"/>
        <end position="81"/>
    </location>
</feature>
<dbReference type="PANTHER" id="PTHR32322">
    <property type="entry name" value="INNER MEMBRANE TRANSPORTER"/>
    <property type="match status" value="1"/>
</dbReference>
<dbReference type="Proteomes" id="UP000245461">
    <property type="component" value="Unassembled WGS sequence"/>
</dbReference>
<feature type="domain" description="EamA" evidence="7">
    <location>
        <begin position="34"/>
        <end position="165"/>
    </location>
</feature>
<keyword evidence="4 6" id="KW-1133">Transmembrane helix</keyword>
<evidence type="ECO:0000256" key="4">
    <source>
        <dbReference type="ARBA" id="ARBA00022989"/>
    </source>
</evidence>
<dbReference type="Pfam" id="PF00892">
    <property type="entry name" value="EamA"/>
    <property type="match status" value="2"/>
</dbReference>
<evidence type="ECO:0000313" key="9">
    <source>
        <dbReference type="Proteomes" id="UP000245461"/>
    </source>
</evidence>
<comment type="similarity">
    <text evidence="2">Belongs to the EamA transporter family.</text>
</comment>
<evidence type="ECO:0000256" key="3">
    <source>
        <dbReference type="ARBA" id="ARBA00022692"/>
    </source>
</evidence>
<dbReference type="EMBL" id="QGLE01000013">
    <property type="protein sequence ID" value="PWR18591.1"/>
    <property type="molecule type" value="Genomic_DNA"/>
</dbReference>
<feature type="transmembrane region" description="Helical" evidence="6">
    <location>
        <begin position="118"/>
        <end position="139"/>
    </location>
</feature>
<dbReference type="AlphaFoldDB" id="A0A317DVM9"/>
<organism evidence="8 9">
    <name type="scientific">Zavarzinia aquatilis</name>
    <dbReference type="NCBI Taxonomy" id="2211142"/>
    <lineage>
        <taxon>Bacteria</taxon>
        <taxon>Pseudomonadati</taxon>
        <taxon>Pseudomonadota</taxon>
        <taxon>Alphaproteobacteria</taxon>
        <taxon>Rhodospirillales</taxon>
        <taxon>Zavarziniaceae</taxon>
        <taxon>Zavarzinia</taxon>
    </lineage>
</organism>
<dbReference type="InterPro" id="IPR037185">
    <property type="entry name" value="EmrE-like"/>
</dbReference>
<feature type="transmembrane region" description="Helical" evidence="6">
    <location>
        <begin position="271"/>
        <end position="290"/>
    </location>
</feature>
<evidence type="ECO:0000256" key="1">
    <source>
        <dbReference type="ARBA" id="ARBA00004141"/>
    </source>
</evidence>
<keyword evidence="5 6" id="KW-0472">Membrane</keyword>
<feature type="transmembrane region" description="Helical" evidence="6">
    <location>
        <begin position="151"/>
        <end position="169"/>
    </location>
</feature>
<keyword evidence="3 6" id="KW-0812">Transmembrane</keyword>
<keyword evidence="9" id="KW-1185">Reference proteome</keyword>